<proteinExistence type="predicted"/>
<evidence type="ECO:0000313" key="1">
    <source>
        <dbReference type="EMBL" id="KAG5465671.1"/>
    </source>
</evidence>
<dbReference type="AlphaFoldDB" id="A0A836GV79"/>
<reference evidence="1 2" key="1">
    <citation type="submission" date="2021-02" db="EMBL/GenBank/DDBJ databases">
        <title>Leishmania (Mundinia) enrietti genome sequencing and assembly.</title>
        <authorList>
            <person name="Almutairi H."/>
            <person name="Gatherer D."/>
        </authorList>
    </citation>
    <scope>NUCLEOTIDE SEQUENCE [LARGE SCALE GENOMIC DNA]</scope>
    <source>
        <strain evidence="1">CUR178</strain>
    </source>
</reference>
<dbReference type="Proteomes" id="UP000674179">
    <property type="component" value="Chromosome 36"/>
</dbReference>
<dbReference type="OrthoDB" id="259766at2759"/>
<organism evidence="1 2">
    <name type="scientific">Leishmania enriettii</name>
    <dbReference type="NCBI Taxonomy" id="5663"/>
    <lineage>
        <taxon>Eukaryota</taxon>
        <taxon>Discoba</taxon>
        <taxon>Euglenozoa</taxon>
        <taxon>Kinetoplastea</taxon>
        <taxon>Metakinetoplastina</taxon>
        <taxon>Trypanosomatida</taxon>
        <taxon>Trypanosomatidae</taxon>
        <taxon>Leishmaniinae</taxon>
        <taxon>Leishmania</taxon>
    </lineage>
</organism>
<evidence type="ECO:0000313" key="2">
    <source>
        <dbReference type="Proteomes" id="UP000674179"/>
    </source>
</evidence>
<dbReference type="GeneID" id="94167677"/>
<dbReference type="KEGG" id="lenr:94167677"/>
<gene>
    <name evidence="1" type="ORF">CUR178_00382</name>
</gene>
<dbReference type="EMBL" id="JAFHKP010000036">
    <property type="protein sequence ID" value="KAG5465671.1"/>
    <property type="molecule type" value="Genomic_DNA"/>
</dbReference>
<accession>A0A836GV79</accession>
<keyword evidence="2" id="KW-1185">Reference proteome</keyword>
<comment type="caution">
    <text evidence="1">The sequence shown here is derived from an EMBL/GenBank/DDBJ whole genome shotgun (WGS) entry which is preliminary data.</text>
</comment>
<dbReference type="RefSeq" id="XP_067688270.1">
    <property type="nucleotide sequence ID" value="XM_067832167.1"/>
</dbReference>
<name>A0A836GV79_LEIEN</name>
<sequence length="217" mass="23627">MDSAFSCSSHDLLALQRQARRNCTSLFPRQGDTCGDEIRGACAAVMRQSSAPRKAVQTLSFDEPLAYHRSSRGTTTSGAPGTSLKSSRVVRTARECGGRLCTTYHSGPHCFPTRRYRAALSRQRHGVGVRGGGFRCGCGETFCSVSATSGVLSSTAPVTRPEIDLWLLWSAVPPHLLMELIHTPEDAEVLLARLKEEQHLLRSSDSSGAPPNKMRRQ</sequence>
<protein>
    <submittedName>
        <fullName evidence="1">Uncharacterized protein</fullName>
    </submittedName>
</protein>